<evidence type="ECO:0000313" key="2">
    <source>
        <dbReference type="EMBL" id="VVC39861.1"/>
    </source>
</evidence>
<evidence type="ECO:0000313" key="3">
    <source>
        <dbReference type="Proteomes" id="UP000325440"/>
    </source>
</evidence>
<dbReference type="EMBL" id="CABPRJ010001898">
    <property type="protein sequence ID" value="VVC39861.1"/>
    <property type="molecule type" value="Genomic_DNA"/>
</dbReference>
<proteinExistence type="predicted"/>
<organism evidence="2 3">
    <name type="scientific">Cinara cedri</name>
    <dbReference type="NCBI Taxonomy" id="506608"/>
    <lineage>
        <taxon>Eukaryota</taxon>
        <taxon>Metazoa</taxon>
        <taxon>Ecdysozoa</taxon>
        <taxon>Arthropoda</taxon>
        <taxon>Hexapoda</taxon>
        <taxon>Insecta</taxon>
        <taxon>Pterygota</taxon>
        <taxon>Neoptera</taxon>
        <taxon>Paraneoptera</taxon>
        <taxon>Hemiptera</taxon>
        <taxon>Sternorrhyncha</taxon>
        <taxon>Aphidomorpha</taxon>
        <taxon>Aphidoidea</taxon>
        <taxon>Aphididae</taxon>
        <taxon>Lachninae</taxon>
        <taxon>Cinara</taxon>
    </lineage>
</organism>
<reference evidence="2 3" key="1">
    <citation type="submission" date="2019-08" db="EMBL/GenBank/DDBJ databases">
        <authorList>
            <person name="Alioto T."/>
            <person name="Alioto T."/>
            <person name="Gomez Garrido J."/>
        </authorList>
    </citation>
    <scope>NUCLEOTIDE SEQUENCE [LARGE SCALE GENOMIC DNA]</scope>
</reference>
<dbReference type="SMART" id="SM00596">
    <property type="entry name" value="PRE_C2HC"/>
    <property type="match status" value="1"/>
</dbReference>
<protein>
    <submittedName>
        <fullName evidence="2">Pre-C2HC domain</fullName>
    </submittedName>
</protein>
<dbReference type="OrthoDB" id="6624230at2759"/>
<evidence type="ECO:0000259" key="1">
    <source>
        <dbReference type="SMART" id="SM00596"/>
    </source>
</evidence>
<name>A0A5E4NBM5_9HEMI</name>
<gene>
    <name evidence="2" type="ORF">CINCED_3A000071</name>
</gene>
<dbReference type="Proteomes" id="UP000325440">
    <property type="component" value="Unassembled WGS sequence"/>
</dbReference>
<keyword evidence="3" id="KW-1185">Reference proteome</keyword>
<dbReference type="AlphaFoldDB" id="A0A5E4NBM5"/>
<accession>A0A5E4NBM5</accession>
<dbReference type="Pfam" id="PF07530">
    <property type="entry name" value="PRE_C2HC"/>
    <property type="match status" value="1"/>
</dbReference>
<feature type="domain" description="Pre-C2HC" evidence="1">
    <location>
        <begin position="2"/>
        <end position="59"/>
    </location>
</feature>
<sequence length="224" mass="25634">MGFAVRQVVNVLQKVTKIKLPMFVVDLEPAVINKDIFHVTSLLHTKVKIEEPHKRNDIIQCLNCQDYSHLRKYCSYSSRCVRYGDNHPSTTCSKTIFTPTKCALCKSDHPANYKGCQIYKDLQRLRKPASDIHDKYHYNKNIVNNVNNTNCDATQQPTFNNHTPPKLSQTYTQAAHTNNLVPTSNNQINDNTFSNFLNEFKALINPLLSLLTTVLERLLAENVK</sequence>
<dbReference type="InterPro" id="IPR006579">
    <property type="entry name" value="Pre_C2HC_dom"/>
</dbReference>